<reference evidence="1 2" key="1">
    <citation type="journal article" date="2019" name="PLoS ONE">
        <title>Comparative genome analysis indicates high evolutionary potential of pathogenicity genes in Colletotrichum tanaceti.</title>
        <authorList>
            <person name="Lelwala R.V."/>
            <person name="Korhonen P.K."/>
            <person name="Young N.D."/>
            <person name="Scott J.B."/>
            <person name="Ades P.A."/>
            <person name="Gasser R.B."/>
            <person name="Taylor P.W.J."/>
        </authorList>
    </citation>
    <scope>NUCLEOTIDE SEQUENCE [LARGE SCALE GENOMIC DNA]</scope>
    <source>
        <strain evidence="1">BRIP57314</strain>
    </source>
</reference>
<evidence type="ECO:0000313" key="2">
    <source>
        <dbReference type="Proteomes" id="UP000310108"/>
    </source>
</evidence>
<evidence type="ECO:0008006" key="3">
    <source>
        <dbReference type="Google" id="ProtNLM"/>
    </source>
</evidence>
<gene>
    <name evidence="1" type="ORF">CTA1_5012</name>
</gene>
<dbReference type="OrthoDB" id="3830579at2759"/>
<keyword evidence="2" id="KW-1185">Reference proteome</keyword>
<protein>
    <recommendedName>
        <fullName evidence="3">ABM domain-containing protein</fullName>
    </recommendedName>
</protein>
<dbReference type="AlphaFoldDB" id="A0A4V6DGY0"/>
<accession>A0A4V6DGY0</accession>
<dbReference type="Gene3D" id="3.30.70.100">
    <property type="match status" value="1"/>
</dbReference>
<sequence length="229" mass="24973">MTVTELGCCGVKPGLKILDQDTPEGQIFIGVYNMIVSSPGAPHRVYLSIDLDEPSKMYGLFDWDSVEHHERFAKAFGKDFQSDLAKVLTHGEYVKHIAATPSLQEALTSPATDAFLVYYASDISAAEKDKVTADLGEILDGRLRPHPDVTAFSYGWGLQNDFPVRGKDGGEDVGSAFSAFVGWSTTEARTRFRESGAHDAIRQSIRASDGVVALKALRLACTLLEKTTE</sequence>
<proteinExistence type="predicted"/>
<evidence type="ECO:0000313" key="1">
    <source>
        <dbReference type="EMBL" id="TKW54496.1"/>
    </source>
</evidence>
<organism evidence="1 2">
    <name type="scientific">Colletotrichum tanaceti</name>
    <dbReference type="NCBI Taxonomy" id="1306861"/>
    <lineage>
        <taxon>Eukaryota</taxon>
        <taxon>Fungi</taxon>
        <taxon>Dikarya</taxon>
        <taxon>Ascomycota</taxon>
        <taxon>Pezizomycotina</taxon>
        <taxon>Sordariomycetes</taxon>
        <taxon>Hypocreomycetidae</taxon>
        <taxon>Glomerellales</taxon>
        <taxon>Glomerellaceae</taxon>
        <taxon>Colletotrichum</taxon>
        <taxon>Colletotrichum destructivum species complex</taxon>
    </lineage>
</organism>
<comment type="caution">
    <text evidence="1">The sequence shown here is derived from an EMBL/GenBank/DDBJ whole genome shotgun (WGS) entry which is preliminary data.</text>
</comment>
<dbReference type="Proteomes" id="UP000310108">
    <property type="component" value="Unassembled WGS sequence"/>
</dbReference>
<name>A0A4V6DGY0_9PEZI</name>
<dbReference type="EMBL" id="PJEX01000135">
    <property type="protein sequence ID" value="TKW54496.1"/>
    <property type="molecule type" value="Genomic_DNA"/>
</dbReference>
<dbReference type="STRING" id="1306861.A0A4V6DGY0"/>